<protein>
    <submittedName>
        <fullName evidence="1">Uncharacterized protein</fullName>
    </submittedName>
</protein>
<reference evidence="1 2" key="1">
    <citation type="submission" date="2019-03" db="EMBL/GenBank/DDBJ databases">
        <title>Cohnella endophytica sp. nov., a novel endophytic bacterium isolated from bark of Sonneratia apetala.</title>
        <authorList>
            <person name="Tuo L."/>
        </authorList>
    </citation>
    <scope>NUCLEOTIDE SEQUENCE [LARGE SCALE GENOMIC DNA]</scope>
    <source>
        <strain evidence="1 2">CCTCC AB 208254</strain>
    </source>
</reference>
<gene>
    <name evidence="1" type="ORF">E2980_13055</name>
</gene>
<organism evidence="1 2">
    <name type="scientific">Cohnella luojiensis</name>
    <dbReference type="NCBI Taxonomy" id="652876"/>
    <lineage>
        <taxon>Bacteria</taxon>
        <taxon>Bacillati</taxon>
        <taxon>Bacillota</taxon>
        <taxon>Bacilli</taxon>
        <taxon>Bacillales</taxon>
        <taxon>Paenibacillaceae</taxon>
        <taxon>Cohnella</taxon>
    </lineage>
</organism>
<evidence type="ECO:0000313" key="2">
    <source>
        <dbReference type="Proteomes" id="UP000297900"/>
    </source>
</evidence>
<keyword evidence="2" id="KW-1185">Reference proteome</keyword>
<dbReference type="AlphaFoldDB" id="A0A4Y8LVN1"/>
<dbReference type="RefSeq" id="WP_135152627.1">
    <property type="nucleotide sequence ID" value="NZ_SOMN01000017.1"/>
</dbReference>
<dbReference type="EMBL" id="SOMN01000017">
    <property type="protein sequence ID" value="TFE25838.1"/>
    <property type="molecule type" value="Genomic_DNA"/>
</dbReference>
<evidence type="ECO:0000313" key="1">
    <source>
        <dbReference type="EMBL" id="TFE25838.1"/>
    </source>
</evidence>
<dbReference type="OrthoDB" id="2678891at2"/>
<sequence length="113" mass="13222">MENAKLTRFCELKMQQKKLEEELESLRQEIIAAYPADVQFQLENYTLKLIYQDKKHYNDQLLIDALPDPELWKVLFKADAAKISALIKANLLTEKSLEGTYRVTRTPFLYVSP</sequence>
<name>A0A4Y8LVN1_9BACL</name>
<proteinExistence type="predicted"/>
<dbReference type="Proteomes" id="UP000297900">
    <property type="component" value="Unassembled WGS sequence"/>
</dbReference>
<accession>A0A4Y8LVN1</accession>
<comment type="caution">
    <text evidence="1">The sequence shown here is derived from an EMBL/GenBank/DDBJ whole genome shotgun (WGS) entry which is preliminary data.</text>
</comment>